<evidence type="ECO:0000313" key="3">
    <source>
        <dbReference type="WBParaSite" id="PSAMB.scaffold19693size794.g37932.t1"/>
    </source>
</evidence>
<keyword evidence="1" id="KW-1133">Transmembrane helix</keyword>
<evidence type="ECO:0000313" key="2">
    <source>
        <dbReference type="Proteomes" id="UP000887566"/>
    </source>
</evidence>
<keyword evidence="2" id="KW-1185">Reference proteome</keyword>
<dbReference type="WBParaSite" id="PSAMB.scaffold19693size794.g37932.t1">
    <property type="protein sequence ID" value="PSAMB.scaffold19693size794.g37932.t1"/>
    <property type="gene ID" value="PSAMB.scaffold19693size794.g37932"/>
</dbReference>
<evidence type="ECO:0000256" key="1">
    <source>
        <dbReference type="SAM" id="Phobius"/>
    </source>
</evidence>
<dbReference type="Pfam" id="PF10317">
    <property type="entry name" value="7TM_GPCR_Srd"/>
    <property type="match status" value="1"/>
</dbReference>
<proteinExistence type="predicted"/>
<dbReference type="SUPFAM" id="SSF81321">
    <property type="entry name" value="Family A G protein-coupled receptor-like"/>
    <property type="match status" value="1"/>
</dbReference>
<organism evidence="2 3">
    <name type="scientific">Plectus sambesii</name>
    <dbReference type="NCBI Taxonomy" id="2011161"/>
    <lineage>
        <taxon>Eukaryota</taxon>
        <taxon>Metazoa</taxon>
        <taxon>Ecdysozoa</taxon>
        <taxon>Nematoda</taxon>
        <taxon>Chromadorea</taxon>
        <taxon>Plectida</taxon>
        <taxon>Plectina</taxon>
        <taxon>Plectoidea</taxon>
        <taxon>Plectidae</taxon>
        <taxon>Plectus</taxon>
    </lineage>
</organism>
<feature type="transmembrane region" description="Helical" evidence="1">
    <location>
        <begin position="23"/>
        <end position="44"/>
    </location>
</feature>
<sequence>MCSFKYSDRDCEWCEQLVVYGSYISYSVSFFYSALLFHHLYVAFRRVSDVNSSRRLKDEVGILLCIVIQTALPILLTIPMNSRQYMWRLGFGRVGTAFAATLYNYSPLFDAISIIAFVKPYRRAAKRLWRSRAETEAGPRRVLQECCET</sequence>
<dbReference type="Proteomes" id="UP000887566">
    <property type="component" value="Unplaced"/>
</dbReference>
<protein>
    <submittedName>
        <fullName evidence="3">G protein-coupled receptor</fullName>
    </submittedName>
</protein>
<keyword evidence="1" id="KW-0472">Membrane</keyword>
<reference evidence="3" key="1">
    <citation type="submission" date="2022-11" db="UniProtKB">
        <authorList>
            <consortium name="WormBaseParasite"/>
        </authorList>
    </citation>
    <scope>IDENTIFICATION</scope>
</reference>
<dbReference type="AlphaFoldDB" id="A0A914VHA1"/>
<feature type="transmembrane region" description="Helical" evidence="1">
    <location>
        <begin position="98"/>
        <end position="118"/>
    </location>
</feature>
<dbReference type="InterPro" id="IPR019421">
    <property type="entry name" value="7TM_GPCR_serpentine_rcpt_Srd"/>
</dbReference>
<keyword evidence="1" id="KW-0812">Transmembrane</keyword>
<name>A0A914VHA1_9BILA</name>
<feature type="transmembrane region" description="Helical" evidence="1">
    <location>
        <begin position="60"/>
        <end position="78"/>
    </location>
</feature>
<accession>A0A914VHA1</accession>